<sequence length="152" mass="17665">MSSPSPQPESLPSPSSDTKDTKPKKKRLFAWWEDEEDFPLETLQFMVALDWRIPPPFWPPPPDNGPAPFSVHRQRPSNKVMARLRAGRPEKEIERDEAIAEELKRRELLREAREERKILASIKREIEQEIKEEDKSSEDGQIGSSGRKKPRV</sequence>
<feature type="region of interest" description="Disordered" evidence="1">
    <location>
        <begin position="1"/>
        <end position="24"/>
    </location>
</feature>
<proteinExistence type="predicted"/>
<evidence type="ECO:0000313" key="2">
    <source>
        <dbReference type="EMBL" id="KAK7019749.1"/>
    </source>
</evidence>
<gene>
    <name evidence="2" type="ORF">VNI00_017946</name>
</gene>
<accession>A0AAW0B260</accession>
<feature type="compositionally biased region" description="Basic and acidic residues" evidence="1">
    <location>
        <begin position="127"/>
        <end position="138"/>
    </location>
</feature>
<evidence type="ECO:0000256" key="1">
    <source>
        <dbReference type="SAM" id="MobiDB-lite"/>
    </source>
</evidence>
<dbReference type="AlphaFoldDB" id="A0AAW0B260"/>
<feature type="region of interest" description="Disordered" evidence="1">
    <location>
        <begin position="127"/>
        <end position="152"/>
    </location>
</feature>
<evidence type="ECO:0000313" key="3">
    <source>
        <dbReference type="Proteomes" id="UP001383192"/>
    </source>
</evidence>
<dbReference type="Proteomes" id="UP001383192">
    <property type="component" value="Unassembled WGS sequence"/>
</dbReference>
<name>A0AAW0B260_9AGAR</name>
<dbReference type="EMBL" id="JAYKXP010000200">
    <property type="protein sequence ID" value="KAK7019749.1"/>
    <property type="molecule type" value="Genomic_DNA"/>
</dbReference>
<organism evidence="2 3">
    <name type="scientific">Paramarasmius palmivorus</name>
    <dbReference type="NCBI Taxonomy" id="297713"/>
    <lineage>
        <taxon>Eukaryota</taxon>
        <taxon>Fungi</taxon>
        <taxon>Dikarya</taxon>
        <taxon>Basidiomycota</taxon>
        <taxon>Agaricomycotina</taxon>
        <taxon>Agaricomycetes</taxon>
        <taxon>Agaricomycetidae</taxon>
        <taxon>Agaricales</taxon>
        <taxon>Marasmiineae</taxon>
        <taxon>Marasmiaceae</taxon>
        <taxon>Paramarasmius</taxon>
    </lineage>
</organism>
<reference evidence="2 3" key="1">
    <citation type="submission" date="2024-01" db="EMBL/GenBank/DDBJ databases">
        <title>A draft genome for a cacao thread blight-causing isolate of Paramarasmius palmivorus.</title>
        <authorList>
            <person name="Baruah I.K."/>
            <person name="Bukari Y."/>
            <person name="Amoako-Attah I."/>
            <person name="Meinhardt L.W."/>
            <person name="Bailey B.A."/>
            <person name="Cohen S.P."/>
        </authorList>
    </citation>
    <scope>NUCLEOTIDE SEQUENCE [LARGE SCALE GENOMIC DNA]</scope>
    <source>
        <strain evidence="2 3">GH-12</strain>
    </source>
</reference>
<protein>
    <submittedName>
        <fullName evidence="2">Uncharacterized protein</fullName>
    </submittedName>
</protein>
<comment type="caution">
    <text evidence="2">The sequence shown here is derived from an EMBL/GenBank/DDBJ whole genome shotgun (WGS) entry which is preliminary data.</text>
</comment>
<keyword evidence="3" id="KW-1185">Reference proteome</keyword>
<feature type="compositionally biased region" description="Pro residues" evidence="1">
    <location>
        <begin position="1"/>
        <end position="11"/>
    </location>
</feature>